<sequence>MPIPDGFQFKFEGVSAILCGALSAFGVLSHAVEGIELSMAGGVRGEVGLIAMAIFGIALFGQCLRFRGGWGWG</sequence>
<gene>
    <name evidence="3" type="ORF">ISP19_13140</name>
</gene>
<evidence type="ECO:0000313" key="4">
    <source>
        <dbReference type="Proteomes" id="UP001430149"/>
    </source>
</evidence>
<organism evidence="3 4">
    <name type="scientific">Dyella flava</name>
    <dbReference type="NCBI Taxonomy" id="1920170"/>
    <lineage>
        <taxon>Bacteria</taxon>
        <taxon>Pseudomonadati</taxon>
        <taxon>Pseudomonadota</taxon>
        <taxon>Gammaproteobacteria</taxon>
        <taxon>Lysobacterales</taxon>
        <taxon>Rhodanobacteraceae</taxon>
        <taxon>Dyella</taxon>
    </lineage>
</organism>
<feature type="transmembrane region" description="Helical" evidence="2">
    <location>
        <begin position="47"/>
        <end position="66"/>
    </location>
</feature>
<evidence type="ECO:0000256" key="2">
    <source>
        <dbReference type="SAM" id="Phobius"/>
    </source>
</evidence>
<evidence type="ECO:0000256" key="1">
    <source>
        <dbReference type="RuleBase" id="RU003942"/>
    </source>
</evidence>
<dbReference type="Pfam" id="PF00893">
    <property type="entry name" value="Multi_Drug_Res"/>
    <property type="match status" value="1"/>
</dbReference>
<proteinExistence type="inferred from homology"/>
<reference evidence="3" key="1">
    <citation type="submission" date="2020-10" db="EMBL/GenBank/DDBJ databases">
        <title>Phylogeny of dyella-like bacteria.</title>
        <authorList>
            <person name="Fu J."/>
        </authorList>
    </citation>
    <scope>NUCLEOTIDE SEQUENCE</scope>
    <source>
        <strain evidence="3">DHOC52</strain>
    </source>
</reference>
<dbReference type="Proteomes" id="UP001430149">
    <property type="component" value="Unassembled WGS sequence"/>
</dbReference>
<dbReference type="EMBL" id="JADIKE010000036">
    <property type="protein sequence ID" value="MBM7126318.1"/>
    <property type="molecule type" value="Genomic_DNA"/>
</dbReference>
<dbReference type="InterPro" id="IPR045324">
    <property type="entry name" value="Small_multidrug_res"/>
</dbReference>
<name>A0ABS2K511_9GAMM</name>
<keyword evidence="2" id="KW-0472">Membrane</keyword>
<dbReference type="RefSeq" id="WP_204682900.1">
    <property type="nucleotide sequence ID" value="NZ_JADIKE010000036.1"/>
</dbReference>
<comment type="caution">
    <text evidence="3">The sequence shown here is derived from an EMBL/GenBank/DDBJ whole genome shotgun (WGS) entry which is preliminary data.</text>
</comment>
<evidence type="ECO:0000313" key="3">
    <source>
        <dbReference type="EMBL" id="MBM7126318.1"/>
    </source>
</evidence>
<keyword evidence="4" id="KW-1185">Reference proteome</keyword>
<comment type="subcellular location">
    <subcellularLocation>
        <location evidence="1">Cell membrane</location>
        <topology evidence="1">Multi-pass membrane protein</topology>
    </subcellularLocation>
</comment>
<protein>
    <submittedName>
        <fullName evidence="3">Uncharacterized protein</fullName>
    </submittedName>
</protein>
<keyword evidence="2" id="KW-1133">Transmembrane helix</keyword>
<comment type="similarity">
    <text evidence="1">Belongs to the drug/metabolite transporter (DMT) superfamily. Small multidrug resistance (SMR) (TC 2.A.7.1) family.</text>
</comment>
<accession>A0ABS2K511</accession>
<keyword evidence="1 2" id="KW-0812">Transmembrane</keyword>